<dbReference type="Proteomes" id="UP000001497">
    <property type="component" value="Chromosome"/>
</dbReference>
<sequence>MLTSFQFLPFVDYRNSEMDAYGVRCFGSVISASLLAAATLASLLLELTS</sequence>
<reference evidence="2" key="1">
    <citation type="submission" date="2009-10" db="EMBL/GenBank/DDBJ databases">
        <title>Complete sequence of Fibrobacter succinogenes subsp. succinogenes S85.</title>
        <authorList>
            <consortium name="US DOE Joint Genome Institute"/>
            <person name="Lucas S."/>
            <person name="Copeland A."/>
            <person name="Lapidus A."/>
            <person name="Glavina del Rio T."/>
            <person name="Tice H."/>
            <person name="Bruce D."/>
            <person name="Goodwin L."/>
            <person name="Pitluck S."/>
            <person name="Chertkov O."/>
            <person name="Detter J.C."/>
            <person name="Han C."/>
            <person name="Tapia R."/>
            <person name="Larimer F."/>
            <person name="Land M."/>
            <person name="Hauser L."/>
            <person name="Kyrpides N."/>
            <person name="Mikhailova N."/>
            <person name="Weimer P.J."/>
            <person name="Stevenson D.M."/>
            <person name="Boyum J."/>
            <person name="Brumm P.I."/>
            <person name="Mead D."/>
        </authorList>
    </citation>
    <scope>NUCLEOTIDE SEQUENCE [LARGE SCALE GENOMIC DNA]</scope>
    <source>
        <strain evidence="2">S85</strain>
    </source>
</reference>
<evidence type="ECO:0000256" key="1">
    <source>
        <dbReference type="SAM" id="Phobius"/>
    </source>
</evidence>
<dbReference type="EMBL" id="CP001792">
    <property type="protein sequence ID" value="ACX73850.1"/>
    <property type="molecule type" value="Genomic_DNA"/>
</dbReference>
<name>A0ABM5LEF5_FIBSS</name>
<gene>
    <name evidence="2" type="ordered locus">Fisuc_0238</name>
</gene>
<accession>A0ABM5LEF5</accession>
<evidence type="ECO:0000313" key="3">
    <source>
        <dbReference type="Proteomes" id="UP000001497"/>
    </source>
</evidence>
<proteinExistence type="predicted"/>
<keyword evidence="1" id="KW-0812">Transmembrane</keyword>
<keyword evidence="1" id="KW-1133">Transmembrane helix</keyword>
<keyword evidence="1" id="KW-0472">Membrane</keyword>
<feature type="transmembrane region" description="Helical" evidence="1">
    <location>
        <begin position="20"/>
        <end position="45"/>
    </location>
</feature>
<protein>
    <submittedName>
        <fullName evidence="2">Uncharacterized protein</fullName>
    </submittedName>
</protein>
<evidence type="ECO:0000313" key="2">
    <source>
        <dbReference type="EMBL" id="ACX73850.1"/>
    </source>
</evidence>
<keyword evidence="3" id="KW-1185">Reference proteome</keyword>
<organism evidence="2 3">
    <name type="scientific">Fibrobacter succinogenes (strain ATCC 19169 / S85)</name>
    <dbReference type="NCBI Taxonomy" id="59374"/>
    <lineage>
        <taxon>Bacteria</taxon>
        <taxon>Pseudomonadati</taxon>
        <taxon>Fibrobacterota</taxon>
        <taxon>Fibrobacteria</taxon>
        <taxon>Fibrobacterales</taxon>
        <taxon>Fibrobacteraceae</taxon>
        <taxon>Fibrobacter</taxon>
    </lineage>
</organism>